<protein>
    <submittedName>
        <fullName evidence="1">Uncharacterized protein</fullName>
    </submittedName>
</protein>
<evidence type="ECO:0000313" key="1">
    <source>
        <dbReference type="EMBL" id="KAF5845314.1"/>
    </source>
</evidence>
<gene>
    <name evidence="1" type="ORF">GGP41_002863</name>
</gene>
<reference evidence="1" key="1">
    <citation type="submission" date="2019-11" db="EMBL/GenBank/DDBJ databases">
        <title>Bipolaris sorokiniana Genome sequencing.</title>
        <authorList>
            <person name="Wang H."/>
        </authorList>
    </citation>
    <scope>NUCLEOTIDE SEQUENCE</scope>
</reference>
<evidence type="ECO:0000313" key="2">
    <source>
        <dbReference type="Proteomes" id="UP000624244"/>
    </source>
</evidence>
<sequence length="121" mass="13786">MPSKGHKTTKGQEYFASRFYSETYRDAFIEYGVIEILVNFAGSYQQLENDGDLFRLAHPPSNEEGTETVAKSSPRLALIELEIAHYVPQQTHASSRPFEHMASTVPRNYTRCSNDLELRLS</sequence>
<comment type="caution">
    <text evidence="1">The sequence shown here is derived from an EMBL/GenBank/DDBJ whole genome shotgun (WGS) entry which is preliminary data.</text>
</comment>
<proteinExistence type="predicted"/>
<dbReference type="AlphaFoldDB" id="A0A8H5ZBQ4"/>
<accession>A0A8H5ZBQ4</accession>
<name>A0A8H5ZBQ4_COCSA</name>
<dbReference type="EMBL" id="WNKQ01000019">
    <property type="protein sequence ID" value="KAF5845314.1"/>
    <property type="molecule type" value="Genomic_DNA"/>
</dbReference>
<organism evidence="1 2">
    <name type="scientific">Cochliobolus sativus</name>
    <name type="common">Common root rot and spot blotch fungus</name>
    <name type="synonym">Bipolaris sorokiniana</name>
    <dbReference type="NCBI Taxonomy" id="45130"/>
    <lineage>
        <taxon>Eukaryota</taxon>
        <taxon>Fungi</taxon>
        <taxon>Dikarya</taxon>
        <taxon>Ascomycota</taxon>
        <taxon>Pezizomycotina</taxon>
        <taxon>Dothideomycetes</taxon>
        <taxon>Pleosporomycetidae</taxon>
        <taxon>Pleosporales</taxon>
        <taxon>Pleosporineae</taxon>
        <taxon>Pleosporaceae</taxon>
        <taxon>Bipolaris</taxon>
    </lineage>
</organism>
<dbReference type="Proteomes" id="UP000624244">
    <property type="component" value="Unassembled WGS sequence"/>
</dbReference>